<evidence type="ECO:0000256" key="3">
    <source>
        <dbReference type="ARBA" id="ARBA00022603"/>
    </source>
</evidence>
<evidence type="ECO:0000313" key="9">
    <source>
        <dbReference type="Proteomes" id="UP001251857"/>
    </source>
</evidence>
<dbReference type="SUPFAM" id="SSF53335">
    <property type="entry name" value="S-adenosyl-L-methionine-dependent methyltransferases"/>
    <property type="match status" value="1"/>
</dbReference>
<name>A0ABU3BXZ9_9GAMM</name>
<comment type="caution">
    <text evidence="8">The sequence shown here is derived from an EMBL/GenBank/DDBJ whole genome shotgun (WGS) entry which is preliminary data.</text>
</comment>
<comment type="catalytic activity">
    <reaction evidence="6">
        <text>a 2'-deoxyadenosine in DNA + S-adenosyl-L-methionine = an N(6)-methyl-2'-deoxyadenosine in DNA + S-adenosyl-L-homocysteine + H(+)</text>
        <dbReference type="Rhea" id="RHEA:15197"/>
        <dbReference type="Rhea" id="RHEA-COMP:12418"/>
        <dbReference type="Rhea" id="RHEA-COMP:12419"/>
        <dbReference type="ChEBI" id="CHEBI:15378"/>
        <dbReference type="ChEBI" id="CHEBI:57856"/>
        <dbReference type="ChEBI" id="CHEBI:59789"/>
        <dbReference type="ChEBI" id="CHEBI:90615"/>
        <dbReference type="ChEBI" id="CHEBI:90616"/>
        <dbReference type="EC" id="2.1.1.72"/>
    </reaction>
</comment>
<dbReference type="Gene3D" id="3.40.50.150">
    <property type="entry name" value="Vaccinia Virus protein VP39"/>
    <property type="match status" value="1"/>
</dbReference>
<dbReference type="EMBL" id="JAVRIB010000003">
    <property type="protein sequence ID" value="MDT0634115.1"/>
    <property type="molecule type" value="Genomic_DNA"/>
</dbReference>
<evidence type="ECO:0000313" key="8">
    <source>
        <dbReference type="EMBL" id="MDT0634115.1"/>
    </source>
</evidence>
<dbReference type="PANTHER" id="PTHR30481:SF2">
    <property type="entry name" value="SITE-SPECIFIC DNA-METHYLTRANSFERASE (ADENINE-SPECIFIC)"/>
    <property type="match status" value="1"/>
</dbReference>
<feature type="compositionally biased region" description="Low complexity" evidence="7">
    <location>
        <begin position="325"/>
        <end position="336"/>
    </location>
</feature>
<dbReference type="GO" id="GO:0032259">
    <property type="term" value="P:methylation"/>
    <property type="evidence" value="ECO:0007669"/>
    <property type="project" value="UniProtKB-KW"/>
</dbReference>
<keyword evidence="4" id="KW-0808">Transferase</keyword>
<protein>
    <recommendedName>
        <fullName evidence="2">site-specific DNA-methyltransferase (adenine-specific)</fullName>
        <ecNumber evidence="2">2.1.1.72</ecNumber>
    </recommendedName>
</protein>
<evidence type="ECO:0000256" key="7">
    <source>
        <dbReference type="SAM" id="MobiDB-lite"/>
    </source>
</evidence>
<keyword evidence="9" id="KW-1185">Reference proteome</keyword>
<evidence type="ECO:0000256" key="4">
    <source>
        <dbReference type="ARBA" id="ARBA00022679"/>
    </source>
</evidence>
<gene>
    <name evidence="8" type="ORF">RM532_04015</name>
</gene>
<evidence type="ECO:0000256" key="2">
    <source>
        <dbReference type="ARBA" id="ARBA00011900"/>
    </source>
</evidence>
<keyword evidence="5" id="KW-0949">S-adenosyl-L-methionine</keyword>
<dbReference type="InterPro" id="IPR023095">
    <property type="entry name" value="Ade_MeTrfase_dom_2"/>
</dbReference>
<accession>A0ABU3BXZ9</accession>
<dbReference type="GO" id="GO:0008168">
    <property type="term" value="F:methyltransferase activity"/>
    <property type="evidence" value="ECO:0007669"/>
    <property type="project" value="UniProtKB-KW"/>
</dbReference>
<dbReference type="PRINTS" id="PR00505">
    <property type="entry name" value="D12N6MTFRASE"/>
</dbReference>
<evidence type="ECO:0000256" key="1">
    <source>
        <dbReference type="ARBA" id="ARBA00006594"/>
    </source>
</evidence>
<dbReference type="Gene3D" id="1.10.1020.10">
    <property type="entry name" value="Adenine-specific Methyltransferase, Domain 2"/>
    <property type="match status" value="1"/>
</dbReference>
<evidence type="ECO:0000256" key="6">
    <source>
        <dbReference type="ARBA" id="ARBA00047942"/>
    </source>
</evidence>
<comment type="similarity">
    <text evidence="1">Belongs to the N(4)/N(6)-methyltransferase family.</text>
</comment>
<dbReference type="RefSeq" id="WP_311651861.1">
    <property type="nucleotide sequence ID" value="NZ_JAVRIB010000003.1"/>
</dbReference>
<dbReference type="PANTHER" id="PTHR30481">
    <property type="entry name" value="DNA ADENINE METHYLASE"/>
    <property type="match status" value="1"/>
</dbReference>
<organism evidence="8 9">
    <name type="scientific">Spectribacter hydrogenoxidans</name>
    <dbReference type="NCBI Taxonomy" id="3075608"/>
    <lineage>
        <taxon>Bacteria</taxon>
        <taxon>Pseudomonadati</taxon>
        <taxon>Pseudomonadota</taxon>
        <taxon>Gammaproteobacteria</taxon>
        <taxon>Salinisphaerales</taxon>
        <taxon>Salinisphaeraceae</taxon>
        <taxon>Spectribacter</taxon>
    </lineage>
</organism>
<reference evidence="8 9" key="1">
    <citation type="submission" date="2023-09" db="EMBL/GenBank/DDBJ databases">
        <authorList>
            <person name="Rey-Velasco X."/>
        </authorList>
    </citation>
    <scope>NUCLEOTIDE SEQUENCE [LARGE SCALE GENOMIC DNA]</scope>
    <source>
        <strain evidence="8 9">W335</strain>
    </source>
</reference>
<dbReference type="InterPro" id="IPR012327">
    <property type="entry name" value="MeTrfase_D12"/>
</dbReference>
<feature type="region of interest" description="Disordered" evidence="7">
    <location>
        <begin position="315"/>
        <end position="336"/>
    </location>
</feature>
<dbReference type="Proteomes" id="UP001251857">
    <property type="component" value="Unassembled WGS sequence"/>
</dbReference>
<dbReference type="InterPro" id="IPR029063">
    <property type="entry name" value="SAM-dependent_MTases_sf"/>
</dbReference>
<evidence type="ECO:0000256" key="5">
    <source>
        <dbReference type="ARBA" id="ARBA00022691"/>
    </source>
</evidence>
<keyword evidence="3 8" id="KW-0489">Methyltransferase</keyword>
<proteinExistence type="inferred from homology"/>
<dbReference type="Pfam" id="PF02086">
    <property type="entry name" value="MethyltransfD12"/>
    <property type="match status" value="1"/>
</dbReference>
<sequence>MNNHEFIARRKINTPPLISPLRYPGGKRRFARSIADILNAHLTRPLSLFIEPFAGSAAVAIALLEAGYTERIALCDTDPLIGNFWRVVFGGDREFSELCEWIERAPITLDQFHEVRGLTPRTSVEAAFKCLFLNRTSFSGVLHRWAGPIGGSRQASPYTIDCRFPREAILHRLDDLHRMKRRVLYAGTRSYNRIASSAPVGRLVAAQPQRVLWYLDPPFFCKAEKLYNHVFGPSDHRRFREFVDRKLSGHWIVSYDDVPQARSLWSDCESLTEASLTYSASAASRKGVERSKRGRARELILSSFFGASPGQVISLHGPHRKRGPAAPAADWQAAKA</sequence>
<dbReference type="EC" id="2.1.1.72" evidence="2"/>